<dbReference type="HOGENOM" id="CLU_018202_3_2_1"/>
<dbReference type="PANTHER" id="PTHR13914">
    <property type="entry name" value="PROLINE OXIDASE"/>
    <property type="match status" value="1"/>
</dbReference>
<dbReference type="InterPro" id="IPR002872">
    <property type="entry name" value="Proline_DH_dom"/>
</dbReference>
<dbReference type="EMBL" id="JH431878">
    <property type="status" value="NOT_ANNOTATED_CDS"/>
    <property type="molecule type" value="Genomic_DNA"/>
</dbReference>
<reference evidence="11" key="1">
    <citation type="submission" date="2011-05" db="EMBL/GenBank/DDBJ databases">
        <authorList>
            <person name="Richards S.R."/>
            <person name="Qu J."/>
            <person name="Jiang H."/>
            <person name="Jhangiani S.N."/>
            <person name="Agravi P."/>
            <person name="Goodspeed R."/>
            <person name="Gross S."/>
            <person name="Mandapat C."/>
            <person name="Jackson L."/>
            <person name="Mathew T."/>
            <person name="Pu L."/>
            <person name="Thornton R."/>
            <person name="Saada N."/>
            <person name="Wilczek-Boney K.B."/>
            <person name="Lee S."/>
            <person name="Kovar C."/>
            <person name="Wu Y."/>
            <person name="Scherer S.E."/>
            <person name="Worley K.C."/>
            <person name="Muzny D.M."/>
            <person name="Gibbs R."/>
        </authorList>
    </citation>
    <scope>NUCLEOTIDE SEQUENCE</scope>
    <source>
        <strain evidence="11">Brora</strain>
    </source>
</reference>
<keyword evidence="6 8" id="KW-0642">Proline metabolism</keyword>
<comment type="similarity">
    <text evidence="2 8">Belongs to the proline oxidase family.</text>
</comment>
<protein>
    <recommendedName>
        <fullName evidence="8">Proline dehydrogenase</fullName>
        <ecNumber evidence="8">1.5.5.2</ecNumber>
    </recommendedName>
</protein>
<evidence type="ECO:0000313" key="10">
    <source>
        <dbReference type="EnsemblMetazoa" id="SMAR009247-PA"/>
    </source>
</evidence>
<dbReference type="Proteomes" id="UP000014500">
    <property type="component" value="Unassembled WGS sequence"/>
</dbReference>
<name>T1J6H7_STRMM</name>
<feature type="domain" description="Proline dehydrogenase" evidence="9">
    <location>
        <begin position="111"/>
        <end position="439"/>
    </location>
</feature>
<dbReference type="Pfam" id="PF01619">
    <property type="entry name" value="Pro_dh"/>
    <property type="match status" value="1"/>
</dbReference>
<dbReference type="OMA" id="QFCAGEK"/>
<proteinExistence type="inferred from homology"/>
<dbReference type="AlphaFoldDB" id="T1J6H7"/>
<evidence type="ECO:0000313" key="11">
    <source>
        <dbReference type="Proteomes" id="UP000014500"/>
    </source>
</evidence>
<dbReference type="GO" id="GO:0010133">
    <property type="term" value="P:L-proline catabolic process to L-glutamate"/>
    <property type="evidence" value="ECO:0007669"/>
    <property type="project" value="TreeGrafter"/>
</dbReference>
<keyword evidence="11" id="KW-1185">Reference proteome</keyword>
<evidence type="ECO:0000256" key="6">
    <source>
        <dbReference type="ARBA" id="ARBA00023062"/>
    </source>
</evidence>
<evidence type="ECO:0000256" key="4">
    <source>
        <dbReference type="ARBA" id="ARBA00022827"/>
    </source>
</evidence>
<dbReference type="PANTHER" id="PTHR13914:SF29">
    <property type="entry name" value="HYDROXYPROLINE DEHYDROGENASE"/>
    <property type="match status" value="1"/>
</dbReference>
<dbReference type="eggNOG" id="KOG0186">
    <property type="taxonomic scope" value="Eukaryota"/>
</dbReference>
<dbReference type="SUPFAM" id="SSF51730">
    <property type="entry name" value="FAD-linked oxidoreductase"/>
    <property type="match status" value="1"/>
</dbReference>
<accession>T1J6H7</accession>
<sequence length="462" mass="52996">MAKFIPCSLCDSIVCYPGFYIEVIMKFYAILDVHLLMDHRTSFRDKPTLELMRALFILKLCSYDTFVNHSLQMMTTAEKILGNRLFGLFMRPTFYNQFIAGDDRKSLAVTIGKLTKANIHPMIACMMEEDLTASEQQQEQKYNNNLYRIITCLELLSSMSKQACLQVKVTGIMSPKLVVKICEKITDYETQKKLAILFADALKTGTLKKSSILNTLSDNEYLALERALMRFAQIGTASKIEGVRILIDSEFVSMNHTLNTIAMAMMIAYNNEKALIWCTIQCYLKSALDIITELFNMAKELKVCFGVKIVRGAYMEQERKLAKMNNYPDPINDTYLGTEEMYLRVVDFVLEQIKGSFKCTVVMATHNETAIRVILQKVIDLELDFQSPQINFAQLYGMSEQVTMPLAKSGVTVFKSIPYGTITETLPYLYRRATENRSIIKGARKEREMLWSELKDRMKLKF</sequence>
<comment type="cofactor">
    <cofactor evidence="1 8">
        <name>FAD</name>
        <dbReference type="ChEBI" id="CHEBI:57692"/>
    </cofactor>
</comment>
<dbReference type="Gene3D" id="3.20.20.220">
    <property type="match status" value="1"/>
</dbReference>
<dbReference type="PhylomeDB" id="T1J6H7"/>
<evidence type="ECO:0000256" key="8">
    <source>
        <dbReference type="RuleBase" id="RU364054"/>
    </source>
</evidence>
<evidence type="ECO:0000256" key="2">
    <source>
        <dbReference type="ARBA" id="ARBA00005869"/>
    </source>
</evidence>
<dbReference type="GO" id="GO:0005739">
    <property type="term" value="C:mitochondrion"/>
    <property type="evidence" value="ECO:0007669"/>
    <property type="project" value="TreeGrafter"/>
</dbReference>
<dbReference type="GO" id="GO:0071949">
    <property type="term" value="F:FAD binding"/>
    <property type="evidence" value="ECO:0007669"/>
    <property type="project" value="TreeGrafter"/>
</dbReference>
<comment type="function">
    <text evidence="8">Converts proline to delta-1-pyrroline-5-carboxylate.</text>
</comment>
<evidence type="ECO:0000256" key="5">
    <source>
        <dbReference type="ARBA" id="ARBA00023002"/>
    </source>
</evidence>
<dbReference type="STRING" id="126957.T1J6H7"/>
<dbReference type="EC" id="1.5.5.2" evidence="8"/>
<reference evidence="10" key="2">
    <citation type="submission" date="2015-02" db="UniProtKB">
        <authorList>
            <consortium name="EnsemblMetazoa"/>
        </authorList>
    </citation>
    <scope>IDENTIFICATION</scope>
</reference>
<dbReference type="GO" id="GO:0004657">
    <property type="term" value="F:proline dehydrogenase activity"/>
    <property type="evidence" value="ECO:0007669"/>
    <property type="project" value="UniProtKB-EC"/>
</dbReference>
<organism evidence="10 11">
    <name type="scientific">Strigamia maritima</name>
    <name type="common">European centipede</name>
    <name type="synonym">Geophilus maritimus</name>
    <dbReference type="NCBI Taxonomy" id="126957"/>
    <lineage>
        <taxon>Eukaryota</taxon>
        <taxon>Metazoa</taxon>
        <taxon>Ecdysozoa</taxon>
        <taxon>Arthropoda</taxon>
        <taxon>Myriapoda</taxon>
        <taxon>Chilopoda</taxon>
        <taxon>Pleurostigmophora</taxon>
        <taxon>Geophilomorpha</taxon>
        <taxon>Linotaeniidae</taxon>
        <taxon>Strigamia</taxon>
    </lineage>
</organism>
<comment type="catalytic activity">
    <reaction evidence="7">
        <text>trans-4-hydroxy-L-proline + a quinone = (3R,5S)-1-pyrroline-3-hydroxy-5-carboxylate + a quinol + H(+)</text>
        <dbReference type="Rhea" id="RHEA:52512"/>
        <dbReference type="ChEBI" id="CHEBI:15378"/>
        <dbReference type="ChEBI" id="CHEBI:24646"/>
        <dbReference type="ChEBI" id="CHEBI:58375"/>
        <dbReference type="ChEBI" id="CHEBI:62612"/>
        <dbReference type="ChEBI" id="CHEBI:132124"/>
        <dbReference type="EC" id="1.5.5.3"/>
    </reaction>
</comment>
<evidence type="ECO:0000256" key="7">
    <source>
        <dbReference type="ARBA" id="ARBA00048242"/>
    </source>
</evidence>
<comment type="catalytic activity">
    <reaction evidence="8">
        <text>L-proline + a quinone = (S)-1-pyrroline-5-carboxylate + a quinol + H(+)</text>
        <dbReference type="Rhea" id="RHEA:23784"/>
        <dbReference type="ChEBI" id="CHEBI:15378"/>
        <dbReference type="ChEBI" id="CHEBI:17388"/>
        <dbReference type="ChEBI" id="CHEBI:24646"/>
        <dbReference type="ChEBI" id="CHEBI:60039"/>
        <dbReference type="ChEBI" id="CHEBI:132124"/>
        <dbReference type="EC" id="1.5.5.2"/>
    </reaction>
</comment>
<keyword evidence="3 8" id="KW-0285">Flavoprotein</keyword>
<keyword evidence="5 8" id="KW-0560">Oxidoreductase</keyword>
<keyword evidence="4 8" id="KW-0274">FAD</keyword>
<dbReference type="InterPro" id="IPR029041">
    <property type="entry name" value="FAD-linked_oxidoreductase-like"/>
</dbReference>
<evidence type="ECO:0000259" key="9">
    <source>
        <dbReference type="Pfam" id="PF01619"/>
    </source>
</evidence>
<evidence type="ECO:0000256" key="1">
    <source>
        <dbReference type="ARBA" id="ARBA00001974"/>
    </source>
</evidence>
<evidence type="ECO:0000256" key="3">
    <source>
        <dbReference type="ARBA" id="ARBA00022630"/>
    </source>
</evidence>
<dbReference type="InterPro" id="IPR015659">
    <property type="entry name" value="Proline_oxidase"/>
</dbReference>
<dbReference type="EnsemblMetazoa" id="SMAR009247-RA">
    <property type="protein sequence ID" value="SMAR009247-PA"/>
    <property type="gene ID" value="SMAR009247"/>
</dbReference>